<dbReference type="PATRIC" id="fig|134601.6.peg.4020"/>
<dbReference type="PANTHER" id="PTHR43115">
    <property type="entry name" value="DEHYDROGENASE/REDUCTASE SDR FAMILY MEMBER 11"/>
    <property type="match status" value="1"/>
</dbReference>
<name>A0A0K0X8J5_MYCGD</name>
<keyword evidence="2" id="KW-0560">Oxidoreductase</keyword>
<evidence type="ECO:0000256" key="1">
    <source>
        <dbReference type="ARBA" id="ARBA00006484"/>
    </source>
</evidence>
<comment type="similarity">
    <text evidence="1 3">Belongs to the short-chain dehydrogenases/reductases (SDR) family.</text>
</comment>
<dbReference type="PROSITE" id="PS00061">
    <property type="entry name" value="ADH_SHORT"/>
    <property type="match status" value="1"/>
</dbReference>
<organism evidence="5 6">
    <name type="scientific">Mycolicibacterium goodii</name>
    <name type="common">Mycobacterium goodii</name>
    <dbReference type="NCBI Taxonomy" id="134601"/>
    <lineage>
        <taxon>Bacteria</taxon>
        <taxon>Bacillati</taxon>
        <taxon>Actinomycetota</taxon>
        <taxon>Actinomycetes</taxon>
        <taxon>Mycobacteriales</taxon>
        <taxon>Mycobacteriaceae</taxon>
        <taxon>Mycolicibacterium</taxon>
    </lineage>
</organism>
<evidence type="ECO:0000313" key="5">
    <source>
        <dbReference type="EMBL" id="AKS33701.1"/>
    </source>
</evidence>
<dbReference type="AlphaFoldDB" id="A0A0K0X8J5"/>
<evidence type="ECO:0000259" key="4">
    <source>
        <dbReference type="SMART" id="SM00822"/>
    </source>
</evidence>
<accession>A0A0K0X8J5</accession>
<dbReference type="Gene3D" id="3.40.50.720">
    <property type="entry name" value="NAD(P)-binding Rossmann-like Domain"/>
    <property type="match status" value="1"/>
</dbReference>
<dbReference type="SUPFAM" id="SSF51735">
    <property type="entry name" value="NAD(P)-binding Rossmann-fold domains"/>
    <property type="match status" value="1"/>
</dbReference>
<feature type="domain" description="Ketoreductase" evidence="4">
    <location>
        <begin position="9"/>
        <end position="188"/>
    </location>
</feature>
<sequence length="244" mass="25972">MADSQNLSRVAVITGASSGIGAATARVLHAGGYRVVLVARRRDRIEALAAELGDGAIAIAADVTDRDALVAAAQRVQDELGGADVLINNAGIMLLGPFSSEQRDDYRNMVEINLLGTITTTEVFLDQLKDGGGDLINISSVAGRTARATNGVYAATKWGVNGWSESLRQELLPEVRVTLIEPGVVDTELPSHITHEATRQAVQKGYDEATVKPEEIAEVIAFTLSRPRHLAINEILLRPASQLG</sequence>
<dbReference type="GO" id="GO:0016616">
    <property type="term" value="F:oxidoreductase activity, acting on the CH-OH group of donors, NAD or NADP as acceptor"/>
    <property type="evidence" value="ECO:0007669"/>
    <property type="project" value="UniProtKB-ARBA"/>
</dbReference>
<dbReference type="RefSeq" id="WP_049746135.1">
    <property type="nucleotide sequence ID" value="NZ_CP012150.1"/>
</dbReference>
<dbReference type="STRING" id="134601.AFA91_19415"/>
<reference evidence="5 6" key="1">
    <citation type="submission" date="2015-07" db="EMBL/GenBank/DDBJ databases">
        <title>Complete genome sequence of Mycobacterium goodii X7B, a facultative thermophilic biodesulfurizing bacterium.</title>
        <authorList>
            <person name="Yu B."/>
            <person name="Li F."/>
            <person name="Xu P."/>
        </authorList>
    </citation>
    <scope>NUCLEOTIDE SEQUENCE [LARGE SCALE GENOMIC DNA]</scope>
    <source>
        <strain evidence="5 6">X7B</strain>
    </source>
</reference>
<dbReference type="EMBL" id="CP012150">
    <property type="protein sequence ID" value="AKS33701.1"/>
    <property type="molecule type" value="Genomic_DNA"/>
</dbReference>
<dbReference type="InterPro" id="IPR057326">
    <property type="entry name" value="KR_dom"/>
</dbReference>
<dbReference type="SMART" id="SM00822">
    <property type="entry name" value="PKS_KR"/>
    <property type="match status" value="1"/>
</dbReference>
<evidence type="ECO:0000313" key="6">
    <source>
        <dbReference type="Proteomes" id="UP000062255"/>
    </source>
</evidence>
<proteinExistence type="inferred from homology"/>
<dbReference type="InterPro" id="IPR002347">
    <property type="entry name" value="SDR_fam"/>
</dbReference>
<dbReference type="InterPro" id="IPR020904">
    <property type="entry name" value="Sc_DH/Rdtase_CS"/>
</dbReference>
<protein>
    <submittedName>
        <fullName evidence="5">Short-chain dehydrogenase</fullName>
    </submittedName>
</protein>
<dbReference type="FunFam" id="3.40.50.720:FF:000047">
    <property type="entry name" value="NADP-dependent L-serine/L-allo-threonine dehydrogenase"/>
    <property type="match status" value="1"/>
</dbReference>
<gene>
    <name evidence="5" type="ORF">AFA91_19415</name>
</gene>
<dbReference type="Pfam" id="PF00106">
    <property type="entry name" value="adh_short"/>
    <property type="match status" value="1"/>
</dbReference>
<dbReference type="PRINTS" id="PR00081">
    <property type="entry name" value="GDHRDH"/>
</dbReference>
<dbReference type="Proteomes" id="UP000062255">
    <property type="component" value="Chromosome"/>
</dbReference>
<dbReference type="PANTHER" id="PTHR43115:SF4">
    <property type="entry name" value="DEHYDROGENASE_REDUCTASE SDR FAMILY MEMBER 11"/>
    <property type="match status" value="1"/>
</dbReference>
<dbReference type="OrthoDB" id="9775296at2"/>
<dbReference type="KEGG" id="mgo:AFA91_19415"/>
<evidence type="ECO:0000256" key="3">
    <source>
        <dbReference type="RuleBase" id="RU000363"/>
    </source>
</evidence>
<dbReference type="InterPro" id="IPR036291">
    <property type="entry name" value="NAD(P)-bd_dom_sf"/>
</dbReference>
<dbReference type="PRINTS" id="PR00080">
    <property type="entry name" value="SDRFAMILY"/>
</dbReference>
<evidence type="ECO:0000256" key="2">
    <source>
        <dbReference type="ARBA" id="ARBA00023002"/>
    </source>
</evidence>